<dbReference type="InterPro" id="IPR045865">
    <property type="entry name" value="ACT-like_dom_sf"/>
</dbReference>
<accession>A0ABQ1RE77</accession>
<dbReference type="RefSeq" id="WP_099034983.1">
    <property type="nucleotide sequence ID" value="NZ_BMGJ01000008.1"/>
</dbReference>
<dbReference type="PANTHER" id="PTHR39199">
    <property type="entry name" value="BLR5128 PROTEIN"/>
    <property type="match status" value="1"/>
</dbReference>
<reference evidence="3" key="1">
    <citation type="journal article" date="2019" name="Int. J. Syst. Evol. Microbiol.">
        <title>The Global Catalogue of Microorganisms (GCM) 10K type strain sequencing project: providing services to taxonomists for standard genome sequencing and annotation.</title>
        <authorList>
            <consortium name="The Broad Institute Genomics Platform"/>
            <consortium name="The Broad Institute Genome Sequencing Center for Infectious Disease"/>
            <person name="Wu L."/>
            <person name="Ma J."/>
        </authorList>
    </citation>
    <scope>NUCLEOTIDE SEQUENCE [LARGE SCALE GENOMIC DNA]</scope>
    <source>
        <strain evidence="3">CGMCC 1.12923</strain>
    </source>
</reference>
<dbReference type="PANTHER" id="PTHR39199:SF1">
    <property type="entry name" value="BLR5128 PROTEIN"/>
    <property type="match status" value="1"/>
</dbReference>
<evidence type="ECO:0000313" key="3">
    <source>
        <dbReference type="Proteomes" id="UP000614272"/>
    </source>
</evidence>
<organism evidence="2 3">
    <name type="scientific">Lacimicrobium alkaliphilum</name>
    <dbReference type="NCBI Taxonomy" id="1526571"/>
    <lineage>
        <taxon>Bacteria</taxon>
        <taxon>Pseudomonadati</taxon>
        <taxon>Pseudomonadota</taxon>
        <taxon>Gammaproteobacteria</taxon>
        <taxon>Alteromonadales</taxon>
        <taxon>Alteromonadaceae</taxon>
        <taxon>Lacimicrobium</taxon>
    </lineage>
</organism>
<dbReference type="EMBL" id="BMGJ01000008">
    <property type="protein sequence ID" value="GGD67437.1"/>
    <property type="molecule type" value="Genomic_DNA"/>
</dbReference>
<evidence type="ECO:0000259" key="1">
    <source>
        <dbReference type="Pfam" id="PF10000"/>
    </source>
</evidence>
<gene>
    <name evidence="2" type="ORF">GCM10011357_23260</name>
</gene>
<dbReference type="Proteomes" id="UP000614272">
    <property type="component" value="Unassembled WGS sequence"/>
</dbReference>
<evidence type="ECO:0000313" key="2">
    <source>
        <dbReference type="EMBL" id="GGD67437.1"/>
    </source>
</evidence>
<sequence>MAAERQLVTLIRQMQPVLDSRTFVFACLGNDGVIPAGLKPQMLFREQEGPTLITELREAQEHGLRYDFVSRMITLNIHSALDAVGFLACITSHLARSDMGVNPVSGFFHDHLFVPADKADLAMQALAELISQQTD</sequence>
<protein>
    <recommendedName>
        <fullName evidence="1">DUF2241 domain-containing protein</fullName>
    </recommendedName>
</protein>
<dbReference type="InterPro" id="IPR018717">
    <property type="entry name" value="DUF2241"/>
</dbReference>
<dbReference type="Pfam" id="PF10000">
    <property type="entry name" value="ACT_3"/>
    <property type="match status" value="1"/>
</dbReference>
<name>A0ABQ1RE77_9ALTE</name>
<comment type="caution">
    <text evidence="2">The sequence shown here is derived from an EMBL/GenBank/DDBJ whole genome shotgun (WGS) entry which is preliminary data.</text>
</comment>
<dbReference type="SUPFAM" id="SSF55021">
    <property type="entry name" value="ACT-like"/>
    <property type="match status" value="2"/>
</dbReference>
<proteinExistence type="predicted"/>
<dbReference type="Gene3D" id="3.30.2130.10">
    <property type="entry name" value="VC0802-like"/>
    <property type="match status" value="1"/>
</dbReference>
<feature type="domain" description="DUF2241" evidence="1">
    <location>
        <begin position="3"/>
        <end position="71"/>
    </location>
</feature>
<keyword evidence="3" id="KW-1185">Reference proteome</keyword>